<dbReference type="GO" id="GO:0005667">
    <property type="term" value="C:transcription regulator complex"/>
    <property type="evidence" value="ECO:0007669"/>
    <property type="project" value="TreeGrafter"/>
</dbReference>
<dbReference type="InterPro" id="IPR009146">
    <property type="entry name" value="Groucho_enhance"/>
</dbReference>
<comment type="subcellular location">
    <subcellularLocation>
        <location evidence="1">Nucleus</location>
    </subcellularLocation>
</comment>
<dbReference type="GO" id="GO:0005634">
    <property type="term" value="C:nucleus"/>
    <property type="evidence" value="ECO:0007669"/>
    <property type="project" value="UniProtKB-SubCell"/>
</dbReference>
<dbReference type="PANTHER" id="PTHR10814">
    <property type="entry name" value="TRANSDUCIN-LIKE ENHANCER PROTEIN"/>
    <property type="match status" value="1"/>
</dbReference>
<dbReference type="AlphaFoldDB" id="A0A4C1ZZ17"/>
<evidence type="ECO:0000256" key="3">
    <source>
        <dbReference type="ARBA" id="ARBA00023242"/>
    </source>
</evidence>
<accession>A0A4C1ZZ17</accession>
<comment type="caution">
    <text evidence="7">The sequence shown here is derived from an EMBL/GenBank/DDBJ whole genome shotgun (WGS) entry which is preliminary data.</text>
</comment>
<evidence type="ECO:0000313" key="7">
    <source>
        <dbReference type="EMBL" id="GBP94051.1"/>
    </source>
</evidence>
<keyword evidence="4" id="KW-0175">Coiled coil</keyword>
<dbReference type="GO" id="GO:0003714">
    <property type="term" value="F:transcription corepressor activity"/>
    <property type="evidence" value="ECO:0007669"/>
    <property type="project" value="TreeGrafter"/>
</dbReference>
<reference evidence="7 8" key="1">
    <citation type="journal article" date="2019" name="Commun. Biol.">
        <title>The bagworm genome reveals a unique fibroin gene that provides high tensile strength.</title>
        <authorList>
            <person name="Kono N."/>
            <person name="Nakamura H."/>
            <person name="Ohtoshi R."/>
            <person name="Tomita M."/>
            <person name="Numata K."/>
            <person name="Arakawa K."/>
        </authorList>
    </citation>
    <scope>NUCLEOTIDE SEQUENCE [LARGE SCALE GENOMIC DNA]</scope>
</reference>
<dbReference type="Proteomes" id="UP000299102">
    <property type="component" value="Unassembled WGS sequence"/>
</dbReference>
<dbReference type="PANTHER" id="PTHR10814:SF36">
    <property type="entry name" value="PROTEIN GROUCHO-LIKE PROTEIN"/>
    <property type="match status" value="1"/>
</dbReference>
<sequence>MSILKALITGLRTRGLITHKTKPQRARNIFTGGRATVNLQFKPDDDPFNRGHKTQHNVSAVAGENNTAALRRRGALVPADSRDKPRTKGTTNDPTLLQLYSDSTSAHRRRVQRVCTPPPPRWGGERSCIGRIPRAPADAPPPPARRQFLLRFYLRSFYYFLKSVCSLCPDSKQAECFPVELGSMRLISRLRGVVLVDSNDLRRLALDSVTCKSGPPQPGQPIKFTVGESCDRIKEEFNFLQAQYHNLKLECEKLASEKIEIQRHYVMYYEMSYGLNVEMHKQARASRPRAMFDSAPPAVAEIFKNRRGWLLLL</sequence>
<comment type="similarity">
    <text evidence="2">Belongs to the WD repeat Groucho/TLE family.</text>
</comment>
<evidence type="ECO:0000313" key="8">
    <source>
        <dbReference type="Proteomes" id="UP000299102"/>
    </source>
</evidence>
<evidence type="ECO:0000256" key="2">
    <source>
        <dbReference type="ARBA" id="ARBA00005969"/>
    </source>
</evidence>
<evidence type="ECO:0000256" key="5">
    <source>
        <dbReference type="SAM" id="MobiDB-lite"/>
    </source>
</evidence>
<protein>
    <submittedName>
        <fullName evidence="7">Transducin-like enhancer protein 4</fullName>
    </submittedName>
</protein>
<dbReference type="GO" id="GO:0090090">
    <property type="term" value="P:negative regulation of canonical Wnt signaling pathway"/>
    <property type="evidence" value="ECO:0007669"/>
    <property type="project" value="TreeGrafter"/>
</dbReference>
<evidence type="ECO:0000256" key="1">
    <source>
        <dbReference type="ARBA" id="ARBA00004123"/>
    </source>
</evidence>
<feature type="compositionally biased region" description="Polar residues" evidence="5">
    <location>
        <begin position="88"/>
        <end position="97"/>
    </location>
</feature>
<dbReference type="InterPro" id="IPR005617">
    <property type="entry name" value="Groucho/TLE_N"/>
</dbReference>
<dbReference type="Pfam" id="PF03920">
    <property type="entry name" value="TLE_N"/>
    <property type="match status" value="1"/>
</dbReference>
<proteinExistence type="inferred from homology"/>
<evidence type="ECO:0000259" key="6">
    <source>
        <dbReference type="Pfam" id="PF03920"/>
    </source>
</evidence>
<evidence type="ECO:0000256" key="4">
    <source>
        <dbReference type="SAM" id="Coils"/>
    </source>
</evidence>
<name>A0A4C1ZZ17_EUMVA</name>
<keyword evidence="3" id="KW-0539">Nucleus</keyword>
<feature type="coiled-coil region" evidence="4">
    <location>
        <begin position="230"/>
        <end position="257"/>
    </location>
</feature>
<gene>
    <name evidence="7" type="primary">Tle4</name>
    <name evidence="7" type="ORF">EVAR_66442_1</name>
</gene>
<organism evidence="7 8">
    <name type="scientific">Eumeta variegata</name>
    <name type="common">Bagworm moth</name>
    <name type="synonym">Eumeta japonica</name>
    <dbReference type="NCBI Taxonomy" id="151549"/>
    <lineage>
        <taxon>Eukaryota</taxon>
        <taxon>Metazoa</taxon>
        <taxon>Ecdysozoa</taxon>
        <taxon>Arthropoda</taxon>
        <taxon>Hexapoda</taxon>
        <taxon>Insecta</taxon>
        <taxon>Pterygota</taxon>
        <taxon>Neoptera</taxon>
        <taxon>Endopterygota</taxon>
        <taxon>Lepidoptera</taxon>
        <taxon>Glossata</taxon>
        <taxon>Ditrysia</taxon>
        <taxon>Tineoidea</taxon>
        <taxon>Psychidae</taxon>
        <taxon>Oiketicinae</taxon>
        <taxon>Eumeta</taxon>
    </lineage>
</organism>
<dbReference type="EMBL" id="BGZK01002453">
    <property type="protein sequence ID" value="GBP94051.1"/>
    <property type="molecule type" value="Genomic_DNA"/>
</dbReference>
<feature type="region of interest" description="Disordered" evidence="5">
    <location>
        <begin position="75"/>
        <end position="97"/>
    </location>
</feature>
<feature type="domain" description="Groucho/TLE N-terminal Q-rich" evidence="6">
    <location>
        <begin position="222"/>
        <end position="287"/>
    </location>
</feature>
<keyword evidence="8" id="KW-1185">Reference proteome</keyword>
<dbReference type="OrthoDB" id="2624652at2759"/>
<dbReference type="STRING" id="151549.A0A4C1ZZ17"/>